<keyword evidence="1" id="KW-0812">Transmembrane</keyword>
<proteinExistence type="predicted"/>
<dbReference type="GeneID" id="55655224"/>
<feature type="transmembrane region" description="Helical" evidence="1">
    <location>
        <begin position="47"/>
        <end position="66"/>
    </location>
</feature>
<dbReference type="RefSeq" id="WP_108147856.1">
    <property type="nucleotide sequence ID" value="NZ_CP026304.1"/>
</dbReference>
<keyword evidence="1" id="KW-0472">Membrane</keyword>
<keyword evidence="1" id="KW-1133">Transmembrane helix</keyword>
<sequence length="147" mass="15116">MQTIRGKPEAVWTDLLPVLAGIAVAISGVGVALALADVRSPLRAPFILFFLFAGPAGGLTAALPGLEPAARASAAATGALVIDGLAAQTVSSLHVLTVGGAVIAVVAITALLFLLSLGRRIRKTELINPVDRLMKGIKETRSGRFRI</sequence>
<gene>
    <name evidence="2" type="ORF">SLUN_08105</name>
</gene>
<feature type="transmembrane region" description="Helical" evidence="1">
    <location>
        <begin position="15"/>
        <end position="35"/>
    </location>
</feature>
<accession>A0A2R4SZA6</accession>
<protein>
    <submittedName>
        <fullName evidence="2">Uncharacterized protein</fullName>
    </submittedName>
</protein>
<evidence type="ECO:0000313" key="2">
    <source>
        <dbReference type="EMBL" id="AVZ72174.1"/>
    </source>
</evidence>
<reference evidence="2 3" key="1">
    <citation type="submission" date="2018-01" db="EMBL/GenBank/DDBJ databases">
        <title>Complete genome sequence of Streptomyces lunaelactis MM109T, a Ferroverdin A producer isolated from cave moonmilk deposits.</title>
        <authorList>
            <person name="Naome A."/>
            <person name="Martinet L."/>
            <person name="Maciejewska M."/>
            <person name="Anderssen S."/>
            <person name="Adam D."/>
            <person name="Tenconi E."/>
            <person name="Deflandre B."/>
            <person name="Arguelles-Arias A."/>
            <person name="Calusinska M."/>
            <person name="Copieters W."/>
            <person name="Karim L."/>
            <person name="Hanikenne M."/>
            <person name="Baurain D."/>
            <person name="van Wezel G."/>
            <person name="Smargiasso N."/>
            <person name="de Pauw E."/>
            <person name="Delfosse P."/>
            <person name="Rigali S."/>
        </authorList>
    </citation>
    <scope>NUCLEOTIDE SEQUENCE [LARGE SCALE GENOMIC DNA]</scope>
    <source>
        <strain evidence="2 3">MM109</strain>
    </source>
</reference>
<dbReference type="Proteomes" id="UP000244201">
    <property type="component" value="Chromosome"/>
</dbReference>
<feature type="transmembrane region" description="Helical" evidence="1">
    <location>
        <begin position="93"/>
        <end position="115"/>
    </location>
</feature>
<dbReference type="AlphaFoldDB" id="A0A2R4SZA6"/>
<organism evidence="2 3">
    <name type="scientific">Streptomyces lunaelactis</name>
    <dbReference type="NCBI Taxonomy" id="1535768"/>
    <lineage>
        <taxon>Bacteria</taxon>
        <taxon>Bacillati</taxon>
        <taxon>Actinomycetota</taxon>
        <taxon>Actinomycetes</taxon>
        <taxon>Kitasatosporales</taxon>
        <taxon>Streptomycetaceae</taxon>
        <taxon>Streptomyces</taxon>
    </lineage>
</organism>
<keyword evidence="3" id="KW-1185">Reference proteome</keyword>
<evidence type="ECO:0000313" key="3">
    <source>
        <dbReference type="Proteomes" id="UP000244201"/>
    </source>
</evidence>
<dbReference type="EMBL" id="CP026304">
    <property type="protein sequence ID" value="AVZ72174.1"/>
    <property type="molecule type" value="Genomic_DNA"/>
</dbReference>
<evidence type="ECO:0000256" key="1">
    <source>
        <dbReference type="SAM" id="Phobius"/>
    </source>
</evidence>
<dbReference type="KEGG" id="slk:SLUN_08105"/>
<name>A0A2R4SZA6_9ACTN</name>